<dbReference type="GO" id="GO:0003676">
    <property type="term" value="F:nucleic acid binding"/>
    <property type="evidence" value="ECO:0007669"/>
    <property type="project" value="InterPro"/>
</dbReference>
<evidence type="ECO:0000313" key="5">
    <source>
        <dbReference type="Proteomes" id="UP000050792"/>
    </source>
</evidence>
<keyword evidence="5" id="KW-1185">Reference proteome</keyword>
<dbReference type="InterPro" id="IPR035624">
    <property type="entry name" value="AGGF1_OCRE"/>
</dbReference>
<dbReference type="SUPFAM" id="SSF49879">
    <property type="entry name" value="SMAD/FHA domain"/>
    <property type="match status" value="1"/>
</dbReference>
<dbReference type="InterPro" id="IPR000467">
    <property type="entry name" value="G_patch_dom"/>
</dbReference>
<dbReference type="WBParaSite" id="SRDH1_62120.1">
    <property type="protein sequence ID" value="SRDH1_62120.1"/>
    <property type="gene ID" value="SRDH1_62120"/>
</dbReference>
<dbReference type="InterPro" id="IPR000253">
    <property type="entry name" value="FHA_dom"/>
</dbReference>
<feature type="domain" description="G-patch" evidence="4">
    <location>
        <begin position="586"/>
        <end position="633"/>
    </location>
</feature>
<feature type="compositionally biased region" description="Basic residues" evidence="2">
    <location>
        <begin position="285"/>
        <end position="304"/>
    </location>
</feature>
<evidence type="ECO:0000259" key="4">
    <source>
        <dbReference type="PROSITE" id="PS50174"/>
    </source>
</evidence>
<dbReference type="InterPro" id="IPR008984">
    <property type="entry name" value="SMAD_FHA_dom_sf"/>
</dbReference>
<dbReference type="Gene3D" id="2.60.200.20">
    <property type="match status" value="1"/>
</dbReference>
<dbReference type="Pfam" id="PF00498">
    <property type="entry name" value="FHA"/>
    <property type="match status" value="1"/>
</dbReference>
<accession>A0AA85FTW3</accession>
<feature type="region of interest" description="Disordered" evidence="2">
    <location>
        <begin position="170"/>
        <end position="329"/>
    </location>
</feature>
<dbReference type="Pfam" id="PF01585">
    <property type="entry name" value="G-patch"/>
    <property type="match status" value="1"/>
</dbReference>
<dbReference type="PANTHER" id="PTHR23106">
    <property type="entry name" value="ANGIOGENIC FACTOR WITH G PATCH AND FHA DOMAINS 1"/>
    <property type="match status" value="1"/>
</dbReference>
<dbReference type="SMART" id="SM00443">
    <property type="entry name" value="G_patch"/>
    <property type="match status" value="1"/>
</dbReference>
<evidence type="ECO:0000256" key="1">
    <source>
        <dbReference type="SAM" id="Coils"/>
    </source>
</evidence>
<dbReference type="PANTHER" id="PTHR23106:SF24">
    <property type="entry name" value="ANGIOGENIC FACTOR WITH G PATCH AND FHA DOMAINS 1"/>
    <property type="match status" value="1"/>
</dbReference>
<feature type="compositionally biased region" description="Polar residues" evidence="2">
    <location>
        <begin position="309"/>
        <end position="318"/>
    </location>
</feature>
<dbReference type="Pfam" id="PF17780">
    <property type="entry name" value="OCRE"/>
    <property type="match status" value="1"/>
</dbReference>
<dbReference type="AlphaFoldDB" id="A0AA85FTW3"/>
<dbReference type="Proteomes" id="UP000050792">
    <property type="component" value="Unassembled WGS sequence"/>
</dbReference>
<organism evidence="5 6">
    <name type="scientific">Schistosoma rodhaini</name>
    <dbReference type="NCBI Taxonomy" id="6188"/>
    <lineage>
        <taxon>Eukaryota</taxon>
        <taxon>Metazoa</taxon>
        <taxon>Spiralia</taxon>
        <taxon>Lophotrochozoa</taxon>
        <taxon>Platyhelminthes</taxon>
        <taxon>Trematoda</taxon>
        <taxon>Digenea</taxon>
        <taxon>Strigeidida</taxon>
        <taxon>Schistosomatoidea</taxon>
        <taxon>Schistosomatidae</taxon>
        <taxon>Schistosoma</taxon>
    </lineage>
</organism>
<feature type="compositionally biased region" description="Low complexity" evidence="2">
    <location>
        <begin position="242"/>
        <end position="251"/>
    </location>
</feature>
<feature type="coiled-coil region" evidence="1">
    <location>
        <begin position="9"/>
        <end position="50"/>
    </location>
</feature>
<reference evidence="6" key="2">
    <citation type="submission" date="2023-11" db="UniProtKB">
        <authorList>
            <consortium name="WormBaseParasite"/>
        </authorList>
    </citation>
    <scope>IDENTIFICATION</scope>
</reference>
<dbReference type="InterPro" id="IPR041591">
    <property type="entry name" value="OCRE"/>
</dbReference>
<dbReference type="InterPro" id="IPR053027">
    <property type="entry name" value="AGGF1"/>
</dbReference>
<evidence type="ECO:0008006" key="7">
    <source>
        <dbReference type="Google" id="ProtNLM"/>
    </source>
</evidence>
<feature type="region of interest" description="Disordered" evidence="2">
    <location>
        <begin position="623"/>
        <end position="647"/>
    </location>
</feature>
<name>A0AA85FTW3_9TREM</name>
<evidence type="ECO:0000256" key="2">
    <source>
        <dbReference type="SAM" id="MobiDB-lite"/>
    </source>
</evidence>
<dbReference type="PROSITE" id="PS50174">
    <property type="entry name" value="G_PATCH"/>
    <property type="match status" value="1"/>
</dbReference>
<evidence type="ECO:0000259" key="3">
    <source>
        <dbReference type="PROSITE" id="PS50006"/>
    </source>
</evidence>
<sequence>MEFDVFEKLSELETEIHILKKELEEKDAFIQNLMDKNTDLERRLLSLDQNSLTGENNLPRLKEVAPNGSNTTDSKTYGASIANMLKETSEAVVRNTGYTFDERTGLYYDHKSGYYYDPENQLFYEPKTGTYYKYNSETGEYTNYTASEDDAMNSKFKEFAHPVYAHLLKKMQQRHKAEKENDHGYLSKTVSRHSRSTSSDIGHRRRRRSRGYSGSHCCRSYYKRGRESPSFHRHTRRRQKSYRSSYRSGSSRSDESLYKRKKHRRRKHSHRRRHKSSSTGSVCSHKSRNSTHSKKRRKRKHKIHRESSDSTSCSSNPLKQKRKPLDKEEVVTSFSGDPVVYPPCVRLMVLASQYTQPGQLFIITSQESIEGKGCIGQSFHLCPQAYLTDDPEISELQCEVIYDTDTRQYSLLDRGSNFSTTINGITLPKCKSSILCHGDIIRLGSTRLLVHIHNGNETCGQCDPDEIKAALTSIVDVSETINSANHKNTENLTGTIPTPSSKDAERRAKLDEIKKKYGLKFPRIRPQAKTDKQYMDRAAQRRAIEANLKAAGYPLPPAPGVIIHQINKTPLITRPTPASVHKPIGDENKGAKLLAKMGWTPGQGLGKSKTGISEPITVNLRINPQAGLGSSNSSKNTISIDSTPKELTQAYIRAKTKERFDKLS</sequence>
<feature type="compositionally biased region" description="Basic residues" evidence="2">
    <location>
        <begin position="259"/>
        <end position="276"/>
    </location>
</feature>
<feature type="compositionally biased region" description="Basic residues" evidence="2">
    <location>
        <begin position="231"/>
        <end position="241"/>
    </location>
</feature>
<feature type="compositionally biased region" description="Basic and acidic residues" evidence="2">
    <location>
        <begin position="175"/>
        <end position="185"/>
    </location>
</feature>
<proteinExistence type="predicted"/>
<dbReference type="PROSITE" id="PS50006">
    <property type="entry name" value="FHA_DOMAIN"/>
    <property type="match status" value="1"/>
</dbReference>
<feature type="compositionally biased region" description="Polar residues" evidence="2">
    <location>
        <begin position="628"/>
        <end position="646"/>
    </location>
</feature>
<evidence type="ECO:0000313" key="6">
    <source>
        <dbReference type="WBParaSite" id="SRDH1_62120.1"/>
    </source>
</evidence>
<keyword evidence="1" id="KW-0175">Coiled coil</keyword>
<feature type="compositionally biased region" description="Low complexity" evidence="2">
    <location>
        <begin position="211"/>
        <end position="220"/>
    </location>
</feature>
<reference evidence="5" key="1">
    <citation type="submission" date="2022-06" db="EMBL/GenBank/DDBJ databases">
        <authorList>
            <person name="Berger JAMES D."/>
            <person name="Berger JAMES D."/>
        </authorList>
    </citation>
    <scope>NUCLEOTIDE SEQUENCE [LARGE SCALE GENOMIC DNA]</scope>
</reference>
<protein>
    <recommendedName>
        <fullName evidence="7">G-patch domain-containing protein</fullName>
    </recommendedName>
</protein>
<feature type="domain" description="FHA" evidence="3">
    <location>
        <begin position="375"/>
        <end position="427"/>
    </location>
</feature>
<dbReference type="CDD" id="cd16164">
    <property type="entry name" value="OCRE_VG5Q"/>
    <property type="match status" value="1"/>
</dbReference>